<organism evidence="1 2">
    <name type="scientific">Methylocaldum szegediense</name>
    <dbReference type="NCBI Taxonomy" id="73780"/>
    <lineage>
        <taxon>Bacteria</taxon>
        <taxon>Pseudomonadati</taxon>
        <taxon>Pseudomonadota</taxon>
        <taxon>Gammaproteobacteria</taxon>
        <taxon>Methylococcales</taxon>
        <taxon>Methylococcaceae</taxon>
        <taxon>Methylocaldum</taxon>
    </lineage>
</organism>
<sequence>MLANEDRNANLCPTRIPRAADRRVFGLPACPFDATQWAPRWVALKSLCVVHLRQAATSLRQELRHSQSCTVHRKRSSLR</sequence>
<dbReference type="Proteomes" id="UP001162030">
    <property type="component" value="Chromosome"/>
</dbReference>
<proteinExistence type="predicted"/>
<protein>
    <submittedName>
        <fullName evidence="1">Uncharacterized protein</fullName>
    </submittedName>
</protein>
<evidence type="ECO:0000313" key="1">
    <source>
        <dbReference type="EMBL" id="CAI8799086.1"/>
    </source>
</evidence>
<reference evidence="1 2" key="1">
    <citation type="submission" date="2023-03" db="EMBL/GenBank/DDBJ databases">
        <authorList>
            <person name="Pearce D."/>
        </authorList>
    </citation>
    <scope>NUCLEOTIDE SEQUENCE [LARGE SCALE GENOMIC DNA]</scope>
    <source>
        <strain evidence="1">Msz</strain>
    </source>
</reference>
<dbReference type="EMBL" id="OX458333">
    <property type="protein sequence ID" value="CAI8799086.1"/>
    <property type="molecule type" value="Genomic_DNA"/>
</dbReference>
<evidence type="ECO:0000313" key="2">
    <source>
        <dbReference type="Proteomes" id="UP001162030"/>
    </source>
</evidence>
<keyword evidence="2" id="KW-1185">Reference proteome</keyword>
<gene>
    <name evidence="1" type="ORF">MSZNOR_1554</name>
</gene>
<name>A0ABM9HZY7_9GAMM</name>
<accession>A0ABM9HZY7</accession>